<sequence length="137" mass="15027">MPVTITPYLMMNGNAKEAIQFYEQTLGAEVLTIITYRDMPDSPSEDLKELIAHAKIKIEEAALMFSDTPGPSSITSGNQVTICISTNDVEKSKRFFEALTDGGRVKMPFQETSFSPGYGSVTDKFGVTFQIDTEAQG</sequence>
<dbReference type="PANTHER" id="PTHR33990">
    <property type="entry name" value="PROTEIN YJDN-RELATED"/>
    <property type="match status" value="1"/>
</dbReference>
<evidence type="ECO:0000259" key="1">
    <source>
        <dbReference type="Pfam" id="PF06983"/>
    </source>
</evidence>
<keyword evidence="3" id="KW-1185">Reference proteome</keyword>
<protein>
    <submittedName>
        <fullName evidence="2">VOC family protein</fullName>
    </submittedName>
</protein>
<dbReference type="PANTHER" id="PTHR33990:SF1">
    <property type="entry name" value="PROTEIN YJDN"/>
    <property type="match status" value="1"/>
</dbReference>
<organism evidence="2 3">
    <name type="scientific">Halalkalibacter oceani</name>
    <dbReference type="NCBI Taxonomy" id="1653776"/>
    <lineage>
        <taxon>Bacteria</taxon>
        <taxon>Bacillati</taxon>
        <taxon>Bacillota</taxon>
        <taxon>Bacilli</taxon>
        <taxon>Bacillales</taxon>
        <taxon>Bacillaceae</taxon>
        <taxon>Halalkalibacter</taxon>
    </lineage>
</organism>
<dbReference type="CDD" id="cd06588">
    <property type="entry name" value="PhnB_like"/>
    <property type="match status" value="1"/>
</dbReference>
<gene>
    <name evidence="2" type="ORF">M3202_18650</name>
</gene>
<reference evidence="2" key="1">
    <citation type="submission" date="2022-05" db="EMBL/GenBank/DDBJ databases">
        <title>Comparative Genomics of Spacecraft Associated Microbes.</title>
        <authorList>
            <person name="Tran M.T."/>
            <person name="Wright A."/>
            <person name="Seuylemezian A."/>
            <person name="Eisen J."/>
            <person name="Coil D."/>
        </authorList>
    </citation>
    <scope>NUCLEOTIDE SEQUENCE</scope>
    <source>
        <strain evidence="2">214.1.1</strain>
    </source>
</reference>
<dbReference type="Pfam" id="PF06983">
    <property type="entry name" value="3-dmu-9_3-mt"/>
    <property type="match status" value="1"/>
</dbReference>
<dbReference type="SUPFAM" id="SSF54593">
    <property type="entry name" value="Glyoxalase/Bleomycin resistance protein/Dihydroxybiphenyl dioxygenase"/>
    <property type="match status" value="1"/>
</dbReference>
<dbReference type="Proteomes" id="UP001139179">
    <property type="component" value="Unassembled WGS sequence"/>
</dbReference>
<dbReference type="RefSeq" id="WP_251224752.1">
    <property type="nucleotide sequence ID" value="NZ_JAMBOL010000028.1"/>
</dbReference>
<dbReference type="InterPro" id="IPR029068">
    <property type="entry name" value="Glyas_Bleomycin-R_OHBP_Dase"/>
</dbReference>
<accession>A0A9X2DTB5</accession>
<evidence type="ECO:0000313" key="2">
    <source>
        <dbReference type="EMBL" id="MCM3716072.1"/>
    </source>
</evidence>
<evidence type="ECO:0000313" key="3">
    <source>
        <dbReference type="Proteomes" id="UP001139179"/>
    </source>
</evidence>
<dbReference type="AlphaFoldDB" id="A0A9X2DTB5"/>
<dbReference type="EMBL" id="JAMBOL010000028">
    <property type="protein sequence ID" value="MCM3716072.1"/>
    <property type="molecule type" value="Genomic_DNA"/>
</dbReference>
<proteinExistence type="predicted"/>
<feature type="domain" description="PhnB-like" evidence="1">
    <location>
        <begin position="5"/>
        <end position="131"/>
    </location>
</feature>
<comment type="caution">
    <text evidence="2">The sequence shown here is derived from an EMBL/GenBank/DDBJ whole genome shotgun (WGS) entry which is preliminary data.</text>
</comment>
<dbReference type="Gene3D" id="3.10.180.10">
    <property type="entry name" value="2,3-Dihydroxybiphenyl 1,2-Dioxygenase, domain 1"/>
    <property type="match status" value="1"/>
</dbReference>
<name>A0A9X2DTB5_9BACI</name>
<dbReference type="InterPro" id="IPR028973">
    <property type="entry name" value="PhnB-like"/>
</dbReference>